<reference evidence="4 5" key="1">
    <citation type="submission" date="2022-01" db="EMBL/GenBank/DDBJ databases">
        <authorList>
            <person name="Xiong W."/>
            <person name="Schranz E."/>
        </authorList>
    </citation>
    <scope>NUCLEOTIDE SEQUENCE [LARGE SCALE GENOMIC DNA]</scope>
</reference>
<comment type="caution">
    <text evidence="4">The sequence shown here is derived from an EMBL/GenBank/DDBJ whole genome shotgun (WGS) entry which is preliminary data.</text>
</comment>
<keyword evidence="3" id="KW-0315">Glutamine amidotransferase</keyword>
<evidence type="ECO:0000313" key="4">
    <source>
        <dbReference type="EMBL" id="CAH1422412.1"/>
    </source>
</evidence>
<dbReference type="AlphaFoldDB" id="A0AAU9M6Q7"/>
<name>A0AAU9M6Q7_9ASTR</name>
<sequence>MPPDDDDNDHRLGGVAPTSIFMRPFSTYTAISLLQPSGIPRLGISTYEWWSEALHDISRHRKGVRFNGTITACTKFPQVILIAASFDSHLWYRIVEIDLLNVSFDGELPPDRISVMAGVKELRKIAPLRRWNLVEIDAKLSKLTMETKRKLVKTTPAKETLQTGPVKISLKNCLACSGCTLPLQMSNVMAIGGADKSSS</sequence>
<evidence type="ECO:0008006" key="6">
    <source>
        <dbReference type="Google" id="ProtNLM"/>
    </source>
</evidence>
<dbReference type="GO" id="GO:0005975">
    <property type="term" value="P:carbohydrate metabolic process"/>
    <property type="evidence" value="ECO:0007669"/>
    <property type="project" value="InterPro"/>
</dbReference>
<dbReference type="GO" id="GO:0006529">
    <property type="term" value="P:asparagine biosynthetic process"/>
    <property type="evidence" value="ECO:0007669"/>
    <property type="project" value="UniProtKB-KW"/>
</dbReference>
<proteinExistence type="predicted"/>
<keyword evidence="1" id="KW-0028">Amino-acid biosynthesis</keyword>
<dbReference type="EMBL" id="CAKMRJ010001112">
    <property type="protein sequence ID" value="CAH1422412.1"/>
    <property type="molecule type" value="Genomic_DNA"/>
</dbReference>
<gene>
    <name evidence="4" type="ORF">LVIROSA_LOCUS9746</name>
</gene>
<dbReference type="PANTHER" id="PTHR45937:SF1">
    <property type="entry name" value="ASPARAGINE SYNTHETASE DOMAIN-CONTAINING PROTEIN 1"/>
    <property type="match status" value="1"/>
</dbReference>
<organism evidence="4 5">
    <name type="scientific">Lactuca virosa</name>
    <dbReference type="NCBI Taxonomy" id="75947"/>
    <lineage>
        <taxon>Eukaryota</taxon>
        <taxon>Viridiplantae</taxon>
        <taxon>Streptophyta</taxon>
        <taxon>Embryophyta</taxon>
        <taxon>Tracheophyta</taxon>
        <taxon>Spermatophyta</taxon>
        <taxon>Magnoliopsida</taxon>
        <taxon>eudicotyledons</taxon>
        <taxon>Gunneridae</taxon>
        <taxon>Pentapetalae</taxon>
        <taxon>asterids</taxon>
        <taxon>campanulids</taxon>
        <taxon>Asterales</taxon>
        <taxon>Asteraceae</taxon>
        <taxon>Cichorioideae</taxon>
        <taxon>Cichorieae</taxon>
        <taxon>Lactucinae</taxon>
        <taxon>Lactuca</taxon>
    </lineage>
</organism>
<dbReference type="InterPro" id="IPR051857">
    <property type="entry name" value="Asn_synthetase_domain"/>
</dbReference>
<dbReference type="Gene3D" id="3.20.20.300">
    <property type="entry name" value="Glycoside hydrolase, family 3, N-terminal domain"/>
    <property type="match status" value="1"/>
</dbReference>
<dbReference type="PANTHER" id="PTHR45937">
    <property type="entry name" value="ASPARAGINE SYNTHETASE DOMAIN-CONTAINING PROTEIN 1"/>
    <property type="match status" value="1"/>
</dbReference>
<keyword evidence="2" id="KW-0061">Asparagine biosynthesis</keyword>
<dbReference type="GO" id="GO:0004553">
    <property type="term" value="F:hydrolase activity, hydrolyzing O-glycosyl compounds"/>
    <property type="evidence" value="ECO:0007669"/>
    <property type="project" value="InterPro"/>
</dbReference>
<dbReference type="InterPro" id="IPR036962">
    <property type="entry name" value="Glyco_hydro_3_N_sf"/>
</dbReference>
<dbReference type="Proteomes" id="UP001157418">
    <property type="component" value="Unassembled WGS sequence"/>
</dbReference>
<protein>
    <recommendedName>
        <fullName evidence="6">4Fe-4S ferredoxin-type domain-containing protein</fullName>
    </recommendedName>
</protein>
<evidence type="ECO:0000256" key="2">
    <source>
        <dbReference type="ARBA" id="ARBA00022888"/>
    </source>
</evidence>
<keyword evidence="5" id="KW-1185">Reference proteome</keyword>
<evidence type="ECO:0000256" key="3">
    <source>
        <dbReference type="ARBA" id="ARBA00022962"/>
    </source>
</evidence>
<evidence type="ECO:0000256" key="1">
    <source>
        <dbReference type="ARBA" id="ARBA00022605"/>
    </source>
</evidence>
<evidence type="ECO:0000313" key="5">
    <source>
        <dbReference type="Proteomes" id="UP001157418"/>
    </source>
</evidence>
<accession>A0AAU9M6Q7</accession>